<keyword evidence="1" id="KW-0472">Membrane</keyword>
<dbReference type="HOGENOM" id="CLU_843605_0_0_2"/>
<feature type="transmembrane region" description="Helical" evidence="1">
    <location>
        <begin position="281"/>
        <end position="303"/>
    </location>
</feature>
<reference evidence="2 3" key="1">
    <citation type="journal article" date="2008" name="Genomics">
        <title>Evolution in the laboratory: the genome of Halobacterium salinarum strain R1 compared to that of strain NRC-1.</title>
        <authorList>
            <person name="Pfeiffer F."/>
            <person name="Schuster S.C."/>
            <person name="Broicher A."/>
            <person name="Falb M."/>
            <person name="Palm P."/>
            <person name="Rodewald K."/>
            <person name="Ruepp A."/>
            <person name="Soppa J."/>
            <person name="Tittor J."/>
            <person name="Oesterhelt D."/>
        </authorList>
    </citation>
    <scope>NUCLEOTIDE SEQUENCE [LARGE SCALE GENOMIC DNA]</scope>
    <source>
        <strain evidence="3">ATCC 29341 / DSM 671 / R1</strain>
        <plasmid evidence="3">Plasmid PHS2</plasmid>
    </source>
</reference>
<evidence type="ECO:0000313" key="2">
    <source>
        <dbReference type="EMBL" id="CAP15401.1"/>
    </source>
</evidence>
<geneLocation type="plasmid" evidence="2 3">
    <name>PHS2</name>
</geneLocation>
<gene>
    <name evidence="2" type="ordered locus">OE_6323R</name>
</gene>
<dbReference type="AlphaFoldDB" id="B0R996"/>
<accession>B0R996</accession>
<keyword evidence="2" id="KW-0614">Plasmid</keyword>
<name>B0R996_HALS3</name>
<evidence type="ECO:0000256" key="1">
    <source>
        <dbReference type="SAM" id="Phobius"/>
    </source>
</evidence>
<keyword evidence="1" id="KW-0812">Transmembrane</keyword>
<dbReference type="EMBL" id="AM774417">
    <property type="protein sequence ID" value="CAP15401.1"/>
    <property type="molecule type" value="Genomic_DNA"/>
</dbReference>
<evidence type="ECO:0000313" key="3">
    <source>
        <dbReference type="Proteomes" id="UP000001321"/>
    </source>
</evidence>
<protein>
    <submittedName>
        <fullName evidence="2">Uncharacterized protein</fullName>
    </submittedName>
</protein>
<dbReference type="RefSeq" id="WP_012289792.1">
    <property type="nucleotide sequence ID" value="NC_010369.1"/>
</dbReference>
<dbReference type="EnsemblBacteria" id="CAP15401">
    <property type="protein sequence ID" value="CAP15401"/>
    <property type="gene ID" value="OE_6323R"/>
</dbReference>
<sequence length="329" mass="35195">MKGNQAALTCLVAVLVVASTTGTVGAQERAQPETPEEFVTALNDLRGSEALTEYPELDLARSQAVVEIQTGEKFTETDRQRMRNLLNALEAFQVAYANASSNPVESVNTVDAAYESLTALKENGGDSYATLGFVAVERFYGVQGERIYQAAQNASSTPEELRLLDAAVHAYERSGNTQRYSEIRLERDETRAEYENNLQRHDTLAADAAGFLETCEAACESPVALVTTSPMSTFSTYTSALGAHDAATRSASIASEHGLGEESNAASYRATTFDALVNAGIASASLVLAYALTMIGIAAAVVWRLSKWADDAQAAANDRIVTPQEVENA</sequence>
<proteinExistence type="predicted"/>
<dbReference type="KEGG" id="hsl:OE_6323R"/>
<dbReference type="Proteomes" id="UP000001321">
    <property type="component" value="Plasmid PHS2"/>
</dbReference>
<dbReference type="GeneID" id="5955187"/>
<keyword evidence="1" id="KW-1133">Transmembrane helix</keyword>
<organism evidence="2 3">
    <name type="scientific">Halobacterium salinarum (strain ATCC 29341 / DSM 671 / R1)</name>
    <dbReference type="NCBI Taxonomy" id="478009"/>
    <lineage>
        <taxon>Archaea</taxon>
        <taxon>Methanobacteriati</taxon>
        <taxon>Methanobacteriota</taxon>
        <taxon>Stenosarchaea group</taxon>
        <taxon>Halobacteria</taxon>
        <taxon>Halobacteriales</taxon>
        <taxon>Halobacteriaceae</taxon>
        <taxon>Halobacterium</taxon>
        <taxon>Halobacterium salinarum NRC-34001</taxon>
    </lineage>
</organism>